<feature type="transmembrane region" description="Helical" evidence="7">
    <location>
        <begin position="249"/>
        <end position="267"/>
    </location>
</feature>
<feature type="transmembrane region" description="Helical" evidence="7">
    <location>
        <begin position="102"/>
        <end position="124"/>
    </location>
</feature>
<evidence type="ECO:0000313" key="9">
    <source>
        <dbReference type="EMBL" id="TWG14208.1"/>
    </source>
</evidence>
<dbReference type="EMBL" id="VIWY01000004">
    <property type="protein sequence ID" value="TWG14208.1"/>
    <property type="molecule type" value="Genomic_DNA"/>
</dbReference>
<keyword evidence="10" id="KW-1185">Reference proteome</keyword>
<dbReference type="Proteomes" id="UP000320239">
    <property type="component" value="Unassembled WGS sequence"/>
</dbReference>
<dbReference type="PANTHER" id="PTHR23513">
    <property type="entry name" value="INTEGRAL MEMBRANE EFFLUX PROTEIN-RELATED"/>
    <property type="match status" value="1"/>
</dbReference>
<keyword evidence="4 7" id="KW-0812">Transmembrane</keyword>
<feature type="transmembrane region" description="Helical" evidence="7">
    <location>
        <begin position="279"/>
        <end position="300"/>
    </location>
</feature>
<feature type="transmembrane region" description="Helical" evidence="7">
    <location>
        <begin position="371"/>
        <end position="390"/>
    </location>
</feature>
<feature type="transmembrane region" description="Helical" evidence="7">
    <location>
        <begin position="188"/>
        <end position="213"/>
    </location>
</feature>
<dbReference type="InterPro" id="IPR020846">
    <property type="entry name" value="MFS_dom"/>
</dbReference>
<dbReference type="Gene3D" id="1.20.1250.20">
    <property type="entry name" value="MFS general substrate transporter like domains"/>
    <property type="match status" value="1"/>
</dbReference>
<dbReference type="GO" id="GO:0005886">
    <property type="term" value="C:plasma membrane"/>
    <property type="evidence" value="ECO:0007669"/>
    <property type="project" value="UniProtKB-SubCell"/>
</dbReference>
<organism evidence="9 10">
    <name type="scientific">Actinoplanes teichomyceticus</name>
    <dbReference type="NCBI Taxonomy" id="1867"/>
    <lineage>
        <taxon>Bacteria</taxon>
        <taxon>Bacillati</taxon>
        <taxon>Actinomycetota</taxon>
        <taxon>Actinomycetes</taxon>
        <taxon>Micromonosporales</taxon>
        <taxon>Micromonosporaceae</taxon>
        <taxon>Actinoplanes</taxon>
    </lineage>
</organism>
<evidence type="ECO:0000256" key="4">
    <source>
        <dbReference type="ARBA" id="ARBA00022692"/>
    </source>
</evidence>
<reference evidence="9 10" key="1">
    <citation type="submission" date="2019-06" db="EMBL/GenBank/DDBJ databases">
        <title>Sequencing the genomes of 1000 actinobacteria strains.</title>
        <authorList>
            <person name="Klenk H.-P."/>
        </authorList>
    </citation>
    <scope>NUCLEOTIDE SEQUENCE [LARGE SCALE GENOMIC DNA]</scope>
    <source>
        <strain evidence="9 10">DSM 43866</strain>
    </source>
</reference>
<keyword evidence="5 7" id="KW-1133">Transmembrane helix</keyword>
<accession>A0A561VRK4</accession>
<feature type="domain" description="Major facilitator superfamily (MFS) profile" evidence="8">
    <location>
        <begin position="37"/>
        <end position="424"/>
    </location>
</feature>
<dbReference type="CDD" id="cd06173">
    <property type="entry name" value="MFS_MefA_like"/>
    <property type="match status" value="1"/>
</dbReference>
<evidence type="ECO:0000256" key="7">
    <source>
        <dbReference type="SAM" id="Phobius"/>
    </source>
</evidence>
<sequence>MRAGGGRNSRFLGVALAQTAQKTEVPGSAWQPLREPVFRALWIAVLAGNAGTWMQTVGAQWLVVSEPDAATWVSLVQTATTLPVLLFALPAGALADVLDRRWLLLGVQVGLFAVAATLAAVTAAGRVGPALLLVFTFLLGCGQALTLPSWQAVIPEIVPHDQLPSASALGAVNTNLARSAGPALAGLLVAHFGSALVFALNALSFAIFAVALLRWRRPPRRPAGHPERFGAALRAGGRYVRFSPVIRRVLGRVLLFVLPGSVVWGLLPLVASRELRMGAGGYGLLLAALGVGAIAGALLMPRARRVLSTNRTIVATGVVYGAALLVIALVPHRYAVPPALVAAGLAWMMLVSRMNAAMQLFLPNWVRARSLAVYQLVFAGGQALGAFAWGQVAGAVGLRPAFAVAAVLMSAGALTVRRWPVHTHENEDHSPAVFWAEPHLMLQPHLDDGPILVSVTYRVREADVSGFLAAMRRLRGSRQRTGATRWGLFRDGAEPGRFVEVYLVPTWEEHLRQHESRLTGEDERIERAVIALAEGPPEVRHLLPAEHSD</sequence>
<proteinExistence type="predicted"/>
<evidence type="ECO:0000259" key="8">
    <source>
        <dbReference type="PROSITE" id="PS50850"/>
    </source>
</evidence>
<feature type="transmembrane region" description="Helical" evidence="7">
    <location>
        <begin position="40"/>
        <end position="63"/>
    </location>
</feature>
<keyword evidence="2" id="KW-0813">Transport</keyword>
<dbReference type="PROSITE" id="PS50850">
    <property type="entry name" value="MFS"/>
    <property type="match status" value="1"/>
</dbReference>
<feature type="transmembrane region" description="Helical" evidence="7">
    <location>
        <begin position="312"/>
        <end position="329"/>
    </location>
</feature>
<dbReference type="GO" id="GO:0022857">
    <property type="term" value="F:transmembrane transporter activity"/>
    <property type="evidence" value="ECO:0007669"/>
    <property type="project" value="InterPro"/>
</dbReference>
<feature type="transmembrane region" description="Helical" evidence="7">
    <location>
        <begin position="335"/>
        <end position="351"/>
    </location>
</feature>
<evidence type="ECO:0000256" key="1">
    <source>
        <dbReference type="ARBA" id="ARBA00004651"/>
    </source>
</evidence>
<gene>
    <name evidence="9" type="ORF">FHX34_104508</name>
</gene>
<dbReference type="PANTHER" id="PTHR23513:SF11">
    <property type="entry name" value="STAPHYLOFERRIN A TRANSPORTER"/>
    <property type="match status" value="1"/>
</dbReference>
<dbReference type="InterPro" id="IPR010290">
    <property type="entry name" value="TM_effector"/>
</dbReference>
<evidence type="ECO:0000256" key="3">
    <source>
        <dbReference type="ARBA" id="ARBA00022475"/>
    </source>
</evidence>
<protein>
    <submittedName>
        <fullName evidence="9">Putative MFS family arabinose efflux permease</fullName>
    </submittedName>
</protein>
<evidence type="ECO:0000313" key="10">
    <source>
        <dbReference type="Proteomes" id="UP000320239"/>
    </source>
</evidence>
<evidence type="ECO:0000256" key="2">
    <source>
        <dbReference type="ARBA" id="ARBA00022448"/>
    </source>
</evidence>
<keyword evidence="3" id="KW-1003">Cell membrane</keyword>
<dbReference type="AlphaFoldDB" id="A0A561VRK4"/>
<dbReference type="InterPro" id="IPR036259">
    <property type="entry name" value="MFS_trans_sf"/>
</dbReference>
<comment type="subcellular location">
    <subcellularLocation>
        <location evidence="1">Cell membrane</location>
        <topology evidence="1">Multi-pass membrane protein</topology>
    </subcellularLocation>
</comment>
<dbReference type="Pfam" id="PF05977">
    <property type="entry name" value="MFS_3"/>
    <property type="match status" value="1"/>
</dbReference>
<evidence type="ECO:0000256" key="5">
    <source>
        <dbReference type="ARBA" id="ARBA00022989"/>
    </source>
</evidence>
<keyword evidence="6 7" id="KW-0472">Membrane</keyword>
<name>A0A561VRK4_ACTTI</name>
<feature type="transmembrane region" description="Helical" evidence="7">
    <location>
        <begin position="69"/>
        <end position="90"/>
    </location>
</feature>
<dbReference type="SUPFAM" id="SSF103473">
    <property type="entry name" value="MFS general substrate transporter"/>
    <property type="match status" value="1"/>
</dbReference>
<comment type="caution">
    <text evidence="9">The sequence shown here is derived from an EMBL/GenBank/DDBJ whole genome shotgun (WGS) entry which is preliminary data.</text>
</comment>
<evidence type="ECO:0000256" key="6">
    <source>
        <dbReference type="ARBA" id="ARBA00023136"/>
    </source>
</evidence>